<dbReference type="OrthoDB" id="8392969at2"/>
<dbReference type="EMBL" id="QKZQ01000026">
    <property type="protein sequence ID" value="PZX36928.1"/>
    <property type="molecule type" value="Genomic_DNA"/>
</dbReference>
<dbReference type="Proteomes" id="UP000249364">
    <property type="component" value="Unassembled WGS sequence"/>
</dbReference>
<proteinExistence type="predicted"/>
<gene>
    <name evidence="1" type="ORF">LY56_03335</name>
</gene>
<dbReference type="RefSeq" id="WP_111361436.1">
    <property type="nucleotide sequence ID" value="NZ_QKZQ01000026.1"/>
</dbReference>
<reference evidence="1 2" key="1">
    <citation type="submission" date="2018-06" db="EMBL/GenBank/DDBJ databases">
        <title>Genomic Encyclopedia of Archaeal and Bacterial Type Strains, Phase II (KMG-II): from individual species to whole genera.</title>
        <authorList>
            <person name="Goeker M."/>
        </authorList>
    </citation>
    <scope>NUCLEOTIDE SEQUENCE [LARGE SCALE GENOMIC DNA]</scope>
    <source>
        <strain evidence="1 2">DSM 13087</strain>
    </source>
</reference>
<dbReference type="AlphaFoldDB" id="A0A2W7PL73"/>
<evidence type="ECO:0000313" key="1">
    <source>
        <dbReference type="EMBL" id="PZX36928.1"/>
    </source>
</evidence>
<sequence length="90" mass="10261">MTIKTSISLPETQARYARDLVDPGVFPSLRAVVQHSLEALRQKEEAERADTEALKAVLAARAEGRFLAELQFRTRLDEMLDKATRRYVED</sequence>
<evidence type="ECO:0000313" key="2">
    <source>
        <dbReference type="Proteomes" id="UP000249364"/>
    </source>
</evidence>
<name>A0A2W7PL73_9RHOB</name>
<keyword evidence="2" id="KW-1185">Reference proteome</keyword>
<protein>
    <submittedName>
        <fullName evidence="1">Antitoxin ParD1/3/4</fullName>
    </submittedName>
</protein>
<organism evidence="1 2">
    <name type="scientific">Roseinatronobacter thiooxidans</name>
    <dbReference type="NCBI Taxonomy" id="121821"/>
    <lineage>
        <taxon>Bacteria</taxon>
        <taxon>Pseudomonadati</taxon>
        <taxon>Pseudomonadota</taxon>
        <taxon>Alphaproteobacteria</taxon>
        <taxon>Rhodobacterales</taxon>
        <taxon>Paracoccaceae</taxon>
        <taxon>Roseinatronobacter</taxon>
    </lineage>
</organism>
<comment type="caution">
    <text evidence="1">The sequence shown here is derived from an EMBL/GenBank/DDBJ whole genome shotgun (WGS) entry which is preliminary data.</text>
</comment>
<accession>A0A2W7PL73</accession>